<dbReference type="Pfam" id="PF00083">
    <property type="entry name" value="Sugar_tr"/>
    <property type="match status" value="1"/>
</dbReference>
<dbReference type="eggNOG" id="COG0477">
    <property type="taxonomic scope" value="Bacteria"/>
</dbReference>
<feature type="compositionally biased region" description="Basic and acidic residues" evidence="10">
    <location>
        <begin position="78"/>
        <end position="88"/>
    </location>
</feature>
<keyword evidence="4" id="KW-0815">Transposition</keyword>
<dbReference type="Pfam" id="PF00872">
    <property type="entry name" value="Transposase_mut"/>
    <property type="match status" value="1"/>
</dbReference>
<feature type="transmembrane region" description="Helical" evidence="11">
    <location>
        <begin position="769"/>
        <end position="788"/>
    </location>
</feature>
<evidence type="ECO:0000256" key="10">
    <source>
        <dbReference type="SAM" id="MobiDB-lite"/>
    </source>
</evidence>
<evidence type="ECO:0000313" key="14">
    <source>
        <dbReference type="Proteomes" id="UP000000765"/>
    </source>
</evidence>
<dbReference type="InterPro" id="IPR020846">
    <property type="entry name" value="MFS_dom"/>
</dbReference>
<evidence type="ECO:0000313" key="13">
    <source>
        <dbReference type="EMBL" id="ABL05217.1"/>
    </source>
</evidence>
<proteinExistence type="inferred from homology"/>
<feature type="transmembrane region" description="Helical" evidence="11">
    <location>
        <begin position="800"/>
        <end position="819"/>
    </location>
</feature>
<feature type="transmembrane region" description="Helical" evidence="11">
    <location>
        <begin position="565"/>
        <end position="584"/>
    </location>
</feature>
<feature type="transmembrane region" description="Helical" evidence="11">
    <location>
        <begin position="733"/>
        <end position="757"/>
    </location>
</feature>
<dbReference type="PROSITE" id="PS01007">
    <property type="entry name" value="TRANSPOSASE_MUTATOR"/>
    <property type="match status" value="1"/>
</dbReference>
<dbReference type="PANTHER" id="PTHR23508:SF10">
    <property type="entry name" value="CARBOXYLIC ACID TRANSPORTER PROTEIN HOMOLOG"/>
    <property type="match status" value="1"/>
</dbReference>
<evidence type="ECO:0000256" key="7">
    <source>
        <dbReference type="ARBA" id="ARBA00023125"/>
    </source>
</evidence>
<dbReference type="GO" id="GO:0006313">
    <property type="term" value="P:DNA transposition"/>
    <property type="evidence" value="ECO:0007669"/>
    <property type="project" value="InterPro"/>
</dbReference>
<evidence type="ECO:0000256" key="3">
    <source>
        <dbReference type="ARBA" id="ARBA00010961"/>
    </source>
</evidence>
<dbReference type="InterPro" id="IPR011701">
    <property type="entry name" value="MFS"/>
</dbReference>
<comment type="subcellular location">
    <subcellularLocation>
        <location evidence="2">Cell membrane</location>
        <topology evidence="2">Multi-pass membrane protein</topology>
    </subcellularLocation>
</comment>
<evidence type="ECO:0000256" key="6">
    <source>
        <dbReference type="ARBA" id="ARBA00022989"/>
    </source>
</evidence>
<feature type="transmembrane region" description="Helical" evidence="11">
    <location>
        <begin position="469"/>
        <end position="491"/>
    </location>
</feature>
<feature type="domain" description="Major facilitator superfamily (MFS) profile" evidence="12">
    <location>
        <begin position="434"/>
        <end position="823"/>
    </location>
</feature>
<dbReference type="GO" id="GO:0005886">
    <property type="term" value="C:plasma membrane"/>
    <property type="evidence" value="ECO:0007669"/>
    <property type="project" value="UniProtKB-SubCell"/>
</dbReference>
<feature type="transmembrane region" description="Helical" evidence="11">
    <location>
        <begin position="435"/>
        <end position="457"/>
    </location>
</feature>
<keyword evidence="9" id="KW-0233">DNA recombination</keyword>
<dbReference type="InterPro" id="IPR036259">
    <property type="entry name" value="MFS_trans_sf"/>
</dbReference>
<feature type="region of interest" description="Disordered" evidence="10">
    <location>
        <begin position="839"/>
        <end position="875"/>
    </location>
</feature>
<comment type="similarity">
    <text evidence="3">Belongs to the transposase mutator family.</text>
</comment>
<dbReference type="NCBIfam" id="NF033543">
    <property type="entry name" value="transpos_IS256"/>
    <property type="match status" value="1"/>
</dbReference>
<dbReference type="KEGG" id="mul:MUL_2955"/>
<dbReference type="InterPro" id="IPR005828">
    <property type="entry name" value="MFS_sugar_transport-like"/>
</dbReference>
<dbReference type="Proteomes" id="UP000000765">
    <property type="component" value="Chromosome"/>
</dbReference>
<dbReference type="PANTHER" id="PTHR23508">
    <property type="entry name" value="CARBOXYLIC ACID TRANSPORTER PROTEIN HOMOLOG"/>
    <property type="match status" value="1"/>
</dbReference>
<dbReference type="EMBL" id="CP000325">
    <property type="protein sequence ID" value="ABL05217.1"/>
    <property type="molecule type" value="Genomic_DNA"/>
</dbReference>
<feature type="region of interest" description="Disordered" evidence="10">
    <location>
        <begin position="893"/>
        <end position="922"/>
    </location>
</feature>
<dbReference type="CDD" id="cd17316">
    <property type="entry name" value="MFS_SV2_like"/>
    <property type="match status" value="1"/>
</dbReference>
<dbReference type="InterPro" id="IPR001207">
    <property type="entry name" value="Transposase_mutator"/>
</dbReference>
<organism evidence="13 14">
    <name type="scientific">Mycobacterium ulcerans (strain Agy99)</name>
    <dbReference type="NCBI Taxonomy" id="362242"/>
    <lineage>
        <taxon>Bacteria</taxon>
        <taxon>Bacillati</taxon>
        <taxon>Actinomycetota</taxon>
        <taxon>Actinomycetes</taxon>
        <taxon>Mycobacteriales</taxon>
        <taxon>Mycobacteriaceae</taxon>
        <taxon>Mycobacterium</taxon>
        <taxon>Mycobacterium ulcerans group</taxon>
    </lineage>
</organism>
<dbReference type="GO" id="GO:0046943">
    <property type="term" value="F:carboxylic acid transmembrane transporter activity"/>
    <property type="evidence" value="ECO:0007669"/>
    <property type="project" value="TreeGrafter"/>
</dbReference>
<protein>
    <submittedName>
        <fullName evidence="13">Fusion protein of transposase for IS2606 and sialic acid-transport integral membrane protein NanT</fullName>
    </submittedName>
</protein>
<dbReference type="Pfam" id="PF07690">
    <property type="entry name" value="MFS_1"/>
    <property type="match status" value="1"/>
</dbReference>
<dbReference type="GO" id="GO:0003677">
    <property type="term" value="F:DNA binding"/>
    <property type="evidence" value="ECO:0007669"/>
    <property type="project" value="UniProtKB-KW"/>
</dbReference>
<dbReference type="AlphaFoldDB" id="A0PS98"/>
<keyword evidence="8 11" id="KW-0472">Membrane</keyword>
<evidence type="ECO:0000256" key="2">
    <source>
        <dbReference type="ARBA" id="ARBA00004651"/>
    </source>
</evidence>
<evidence type="ECO:0000256" key="11">
    <source>
        <dbReference type="SAM" id="Phobius"/>
    </source>
</evidence>
<feature type="transmembrane region" description="Helical" evidence="11">
    <location>
        <begin position="684"/>
        <end position="703"/>
    </location>
</feature>
<name>A0PS98_MYCUA</name>
<reference evidence="13 14" key="1">
    <citation type="journal article" date="2007" name="Genome Res.">
        <title>Reductive evolution and niche adaptation inferred from the genome of Mycobacterium ulcerans, the causative agent of Buruli ulcer.</title>
        <authorList>
            <person name="Stinear T.P."/>
            <person name="Seemann T."/>
            <person name="Pidot S."/>
            <person name="Frigui W."/>
            <person name="Reysset G."/>
            <person name="Garnier T."/>
            <person name="Meurice G."/>
            <person name="Simon D."/>
            <person name="Bouchier C."/>
            <person name="Ma L."/>
            <person name="Tichit M."/>
            <person name="Porter J.L."/>
            <person name="Ryan J."/>
            <person name="Johnson P.D."/>
            <person name="Davies J.K."/>
            <person name="Jenkin G.A."/>
            <person name="Small P.L."/>
            <person name="Jones L.M."/>
            <person name="Tekaia F."/>
            <person name="Laval F."/>
            <person name="Daffe M."/>
            <person name="Parkhill J."/>
            <person name="Cole S.T."/>
        </authorList>
    </citation>
    <scope>NUCLEOTIDE SEQUENCE [LARGE SCALE GENOMIC DNA]</scope>
    <source>
        <strain evidence="13 14">Agy99</strain>
    </source>
</reference>
<evidence type="ECO:0000259" key="12">
    <source>
        <dbReference type="PROSITE" id="PS50850"/>
    </source>
</evidence>
<sequence length="981" mass="107673">MMTKTVVAVQPSQNHEDEAGAVAAIDVPSSRDVDELEVARELVRQAREAGVGLTGPGGLLKAMTKTVIETALDEELSEHLGHDRHDRAGYGSGNSRNRTRSKTVLTDACGSIEIDVPRDRAGTFEPKTVEKRQRRLTDVDEVVLSLYARGLTTGEISAHFAHIYDAAVSKDTVSRITDRVLEEMTAWHTRPLERVYAAVFIDALHVKIRDGQVGPRPVYAAVGVDLAGHRDVLGMWAGEGDGESAKYWLAVLTELKNRGVADIFFLVCDGLKGLPDSVSAVFPDTVVQTCIIHLIRGTFRYAGRQHHTAIARALKPIYTAVNAAAAAEALDAFDTGWGHRYPAAIRLWRNAWNEFIPFLDYDTEIRKVICSTNAIESLNARYRRAIRARGHFPTEQSALKCLYLVTRSLDPTGTGQKRWTMRWKPALNVDQRNSFIAAFLGWTMDAFDYFIVVLVYADIAKTFHHTKTEVAFVTTATLAMRPVGALIFGLWADRVGRRVPLMVDVALYSVVGFLCAFAPNFTVLVILRLLYDIGMGGEWGLGAALAMEKVPVGRRGFFSGLLQEGYAFGYLLATVSSLVVMNWLGLSWRWLFGLSIIPALISLIIRYRVKESEVWEAAQDRMRLTKTRVRDVLRNAAIIRRFVYLVLLMTAFNWMSHGTQDVYPSFLTATTDHGAGLSSATARWIVVVYNAGAIIGGLMFGTLSQRFGRRYTIAFCAVLALPVVPIFAYSRTAAMLCLGSFLMQLCVQGAWGVIPAYLTEMSPDAIRGLYPGVTYQLGNLLAAMNLPIQEHLAETHGYPFALAVTIVPVLTVVAVLALIGKDATGVHFGTAETAFLPGKTWRRQRRDREMRAPASPTRGRSPHDRPAANRRPSYSLNARRNRCMATVVERSRMSDRFPGSRSVRVTLRPSPTNTQKQTVPTGFCSVPPPGPAIPVIATAVSAPKRWNAPAAMACATGSETAPCISISAGSTPSNSALASLE</sequence>
<feature type="transmembrane region" description="Helical" evidence="11">
    <location>
        <begin position="632"/>
        <end position="655"/>
    </location>
</feature>
<evidence type="ECO:0000256" key="9">
    <source>
        <dbReference type="ARBA" id="ARBA00023172"/>
    </source>
</evidence>
<evidence type="ECO:0000256" key="5">
    <source>
        <dbReference type="ARBA" id="ARBA00022692"/>
    </source>
</evidence>
<feature type="transmembrane region" description="Helical" evidence="11">
    <location>
        <begin position="590"/>
        <end position="609"/>
    </location>
</feature>
<dbReference type="eggNOG" id="COG3328">
    <property type="taxonomic scope" value="Bacteria"/>
</dbReference>
<dbReference type="HOGENOM" id="CLU_303441_0_0_11"/>
<gene>
    <name evidence="13" type="ordered locus">MUL_2955</name>
</gene>
<evidence type="ECO:0000256" key="4">
    <source>
        <dbReference type="ARBA" id="ARBA00022578"/>
    </source>
</evidence>
<evidence type="ECO:0000256" key="1">
    <source>
        <dbReference type="ARBA" id="ARBA00002190"/>
    </source>
</evidence>
<dbReference type="SUPFAM" id="SSF103473">
    <property type="entry name" value="MFS general substrate transporter"/>
    <property type="match status" value="1"/>
</dbReference>
<keyword evidence="6 11" id="KW-1133">Transmembrane helix</keyword>
<dbReference type="Gene3D" id="1.20.1250.20">
    <property type="entry name" value="MFS general substrate transporter like domains"/>
    <property type="match status" value="2"/>
</dbReference>
<keyword evidence="7" id="KW-0238">DNA-binding</keyword>
<accession>A0PS98</accession>
<comment type="function">
    <text evidence="1">Required for the transposition of the insertion element.</text>
</comment>
<feature type="transmembrane region" description="Helical" evidence="11">
    <location>
        <begin position="506"/>
        <end position="531"/>
    </location>
</feature>
<dbReference type="GO" id="GO:0004803">
    <property type="term" value="F:transposase activity"/>
    <property type="evidence" value="ECO:0007669"/>
    <property type="project" value="InterPro"/>
</dbReference>
<feature type="region of interest" description="Disordered" evidence="10">
    <location>
        <begin position="78"/>
        <end position="102"/>
    </location>
</feature>
<evidence type="ECO:0000256" key="8">
    <source>
        <dbReference type="ARBA" id="ARBA00023136"/>
    </source>
</evidence>
<dbReference type="PROSITE" id="PS50850">
    <property type="entry name" value="MFS"/>
    <property type="match status" value="1"/>
</dbReference>
<keyword evidence="5 11" id="KW-0812">Transmembrane</keyword>
<feature type="transmembrane region" description="Helical" evidence="11">
    <location>
        <begin position="710"/>
        <end position="727"/>
    </location>
</feature>
<feature type="compositionally biased region" description="Polar residues" evidence="10">
    <location>
        <begin position="909"/>
        <end position="920"/>
    </location>
</feature>